<dbReference type="InterPro" id="IPR037523">
    <property type="entry name" value="VOC_core"/>
</dbReference>
<dbReference type="Pfam" id="PF00903">
    <property type="entry name" value="Glyoxalase"/>
    <property type="match status" value="1"/>
</dbReference>
<evidence type="ECO:0000313" key="2">
    <source>
        <dbReference type="EMBL" id="AYG01426.1"/>
    </source>
</evidence>
<dbReference type="SUPFAM" id="SSF54593">
    <property type="entry name" value="Glyoxalase/Bleomycin resistance protein/Dihydroxybiphenyl dioxygenase"/>
    <property type="match status" value="1"/>
</dbReference>
<feature type="domain" description="VOC" evidence="1">
    <location>
        <begin position="2"/>
        <end position="122"/>
    </location>
</feature>
<gene>
    <name evidence="2" type="ORF">D7I46_10305</name>
</gene>
<name>A0A387BKA1_9LACT</name>
<dbReference type="PROSITE" id="PS51819">
    <property type="entry name" value="VOC"/>
    <property type="match status" value="1"/>
</dbReference>
<dbReference type="KEGG" id="lact:D7I46_10305"/>
<evidence type="ECO:0000259" key="1">
    <source>
        <dbReference type="PROSITE" id="PS51819"/>
    </source>
</evidence>
<dbReference type="Proteomes" id="UP000269374">
    <property type="component" value="Chromosome"/>
</dbReference>
<accession>A0A387BKA1</accession>
<dbReference type="InterPro" id="IPR029068">
    <property type="entry name" value="Glyas_Bleomycin-R_OHBP_Dase"/>
</dbReference>
<keyword evidence="3" id="KW-1185">Reference proteome</keyword>
<proteinExistence type="predicted"/>
<reference evidence="2 3" key="1">
    <citation type="submission" date="2018-09" db="EMBL/GenBank/DDBJ databases">
        <title>Genome sequencing of strain 1JSPR-7.</title>
        <authorList>
            <person name="Heo J."/>
            <person name="Kim S.-J."/>
            <person name="Kwon S.-W."/>
        </authorList>
    </citation>
    <scope>NUCLEOTIDE SEQUENCE [LARGE SCALE GENOMIC DNA]</scope>
    <source>
        <strain evidence="2 3">1JSPR-7</strain>
    </source>
</reference>
<dbReference type="InterPro" id="IPR004360">
    <property type="entry name" value="Glyas_Fos-R_dOase_dom"/>
</dbReference>
<protein>
    <submittedName>
        <fullName evidence="2">Glyoxalase</fullName>
    </submittedName>
</protein>
<organism evidence="2 3">
    <name type="scientific">Lactococcus allomyrinae</name>
    <dbReference type="NCBI Taxonomy" id="2419773"/>
    <lineage>
        <taxon>Bacteria</taxon>
        <taxon>Bacillati</taxon>
        <taxon>Bacillota</taxon>
        <taxon>Bacilli</taxon>
        <taxon>Lactobacillales</taxon>
        <taxon>Streptococcaceae</taxon>
        <taxon>Lactococcus</taxon>
    </lineage>
</organism>
<dbReference type="AlphaFoldDB" id="A0A387BKA1"/>
<dbReference type="RefSeq" id="WP_120772799.1">
    <property type="nucleotide sequence ID" value="NZ_CP032627.1"/>
</dbReference>
<evidence type="ECO:0000313" key="3">
    <source>
        <dbReference type="Proteomes" id="UP000269374"/>
    </source>
</evidence>
<dbReference type="EMBL" id="CP032627">
    <property type="protein sequence ID" value="AYG01426.1"/>
    <property type="molecule type" value="Genomic_DNA"/>
</dbReference>
<dbReference type="Gene3D" id="3.10.180.10">
    <property type="entry name" value="2,3-Dihydroxybiphenyl 1,2-Dioxygenase, domain 1"/>
    <property type="match status" value="1"/>
</dbReference>
<dbReference type="OrthoDB" id="9803079at2"/>
<sequence length="122" mass="13788">MIFNMCTMLYVQDVKAEAHFFQSIGFSEISRETIAESETVTFAPQAEGNARLQIFDIEFIKLMSPEVADNKPSILFTVSDISKWYDNVKTQGGFISDLQDMGGKHTFNFQSPNGSYFAFMEA</sequence>